<dbReference type="FunFam" id="1.20.81.30:FF:000001">
    <property type="entry name" value="Type II secretion system protein F"/>
    <property type="match status" value="1"/>
</dbReference>
<dbReference type="Gene3D" id="1.20.81.30">
    <property type="entry name" value="Type II secretion system (T2SS), domain F"/>
    <property type="match status" value="2"/>
</dbReference>
<protein>
    <submittedName>
        <fullName evidence="10">General secretion pathway protein F/type IV pilus assembly protein PilC</fullName>
    </submittedName>
</protein>
<evidence type="ECO:0000256" key="7">
    <source>
        <dbReference type="ARBA" id="ARBA00023136"/>
    </source>
</evidence>
<dbReference type="Proteomes" id="UP000294614">
    <property type="component" value="Unassembled WGS sequence"/>
</dbReference>
<reference evidence="10 11" key="1">
    <citation type="submission" date="2019-03" db="EMBL/GenBank/DDBJ databases">
        <title>Genomic Encyclopedia of Type Strains, Phase IV (KMG-IV): sequencing the most valuable type-strain genomes for metagenomic binning, comparative biology and taxonomic classification.</title>
        <authorList>
            <person name="Goeker M."/>
        </authorList>
    </citation>
    <scope>NUCLEOTIDE SEQUENCE [LARGE SCALE GENOMIC DNA]</scope>
    <source>
        <strain evidence="10 11">DSM 24984</strain>
    </source>
</reference>
<evidence type="ECO:0000256" key="4">
    <source>
        <dbReference type="ARBA" id="ARBA00022519"/>
    </source>
</evidence>
<evidence type="ECO:0000256" key="8">
    <source>
        <dbReference type="SAM" id="Phobius"/>
    </source>
</evidence>
<organism evidence="10 11">
    <name type="scientific">Seleniivibrio woodruffii</name>
    <dbReference type="NCBI Taxonomy" id="1078050"/>
    <lineage>
        <taxon>Bacteria</taxon>
        <taxon>Pseudomonadati</taxon>
        <taxon>Deferribacterota</taxon>
        <taxon>Deferribacteres</taxon>
        <taxon>Deferribacterales</taxon>
        <taxon>Geovibrionaceae</taxon>
        <taxon>Seleniivibrio</taxon>
    </lineage>
</organism>
<evidence type="ECO:0000256" key="3">
    <source>
        <dbReference type="ARBA" id="ARBA00022475"/>
    </source>
</evidence>
<evidence type="ECO:0000313" key="10">
    <source>
        <dbReference type="EMBL" id="TCK59394.1"/>
    </source>
</evidence>
<dbReference type="AlphaFoldDB" id="A0A4R1K5G6"/>
<evidence type="ECO:0000313" key="11">
    <source>
        <dbReference type="Proteomes" id="UP000294614"/>
    </source>
</evidence>
<dbReference type="InterPro" id="IPR042094">
    <property type="entry name" value="T2SS_GspF_sf"/>
</dbReference>
<keyword evidence="5 8" id="KW-0812">Transmembrane</keyword>
<keyword evidence="11" id="KW-1185">Reference proteome</keyword>
<evidence type="ECO:0000256" key="1">
    <source>
        <dbReference type="ARBA" id="ARBA00004429"/>
    </source>
</evidence>
<evidence type="ECO:0000256" key="5">
    <source>
        <dbReference type="ARBA" id="ARBA00022692"/>
    </source>
</evidence>
<dbReference type="PRINTS" id="PR00812">
    <property type="entry name" value="BCTERIALGSPF"/>
</dbReference>
<sequence>MQLYKIRLLDSNGKVLTKIVEVDRDEDIQSYVAGFGANVIGVSKLPPYAKLLRRKPKIKTSEVVEVIDNLHMIVKSGMPVNSGLMDLAADSDNPAMADMLNDLSQRVQSGLTFSKAMAKYEHVFTGMVVNLIRIGEETGQLDNTLKNAAEHLKKISDLRTKTKSALIYPSFAFVAMILVMVFWLIVVMPKMIEAFKSFNIDLPPTTRFIMWLSDFLQSYIVFIAVAVVGMIILNTFLRKTAVEYRFATDRLITRLPVFGHIVKNYNYAFIAEYIRLMISAGLPLYTALNIMEESLPNLVYKRSIGSARDMIASGRSFSAALAEQKMYPKIITRMVGIGEQTGNLDNQLGNVSEYYYYKVDTIANNISKMIEPIVIGVVGVFMLVIMIGLMGPIFTLISSMPT</sequence>
<feature type="transmembrane region" description="Helical" evidence="8">
    <location>
        <begin position="208"/>
        <end position="237"/>
    </location>
</feature>
<gene>
    <name evidence="10" type="ORF">C8D98_2328</name>
</gene>
<keyword evidence="3" id="KW-1003">Cell membrane</keyword>
<feature type="transmembrane region" description="Helical" evidence="8">
    <location>
        <begin position="166"/>
        <end position="188"/>
    </location>
</feature>
<proteinExistence type="inferred from homology"/>
<name>A0A4R1K5G6_9BACT</name>
<comment type="similarity">
    <text evidence="2">Belongs to the GSP F family.</text>
</comment>
<keyword evidence="4" id="KW-0997">Cell inner membrane</keyword>
<feature type="domain" description="Type II secretion system protein GspF" evidence="9">
    <location>
        <begin position="67"/>
        <end position="189"/>
    </location>
</feature>
<dbReference type="EMBL" id="SMGG01000006">
    <property type="protein sequence ID" value="TCK59394.1"/>
    <property type="molecule type" value="Genomic_DNA"/>
</dbReference>
<dbReference type="OrthoDB" id="9805682at2"/>
<evidence type="ECO:0000256" key="2">
    <source>
        <dbReference type="ARBA" id="ARBA00005745"/>
    </source>
</evidence>
<keyword evidence="7 8" id="KW-0472">Membrane</keyword>
<dbReference type="InterPro" id="IPR018076">
    <property type="entry name" value="T2SS_GspF_dom"/>
</dbReference>
<dbReference type="Pfam" id="PF00482">
    <property type="entry name" value="T2SSF"/>
    <property type="match status" value="2"/>
</dbReference>
<evidence type="ECO:0000256" key="6">
    <source>
        <dbReference type="ARBA" id="ARBA00022989"/>
    </source>
</evidence>
<evidence type="ECO:0000259" key="9">
    <source>
        <dbReference type="Pfam" id="PF00482"/>
    </source>
</evidence>
<dbReference type="RefSeq" id="WP_132874307.1">
    <property type="nucleotide sequence ID" value="NZ_JAJUHT010000006.1"/>
</dbReference>
<dbReference type="GO" id="GO:0005886">
    <property type="term" value="C:plasma membrane"/>
    <property type="evidence" value="ECO:0007669"/>
    <property type="project" value="UniProtKB-SubCell"/>
</dbReference>
<dbReference type="InterPro" id="IPR003004">
    <property type="entry name" value="GspF/PilC"/>
</dbReference>
<comment type="caution">
    <text evidence="10">The sequence shown here is derived from an EMBL/GenBank/DDBJ whole genome shotgun (WGS) entry which is preliminary data.</text>
</comment>
<comment type="subcellular location">
    <subcellularLocation>
        <location evidence="1">Cell inner membrane</location>
        <topology evidence="1">Multi-pass membrane protein</topology>
    </subcellularLocation>
</comment>
<dbReference type="PANTHER" id="PTHR30012:SF0">
    <property type="entry name" value="TYPE II SECRETION SYSTEM PROTEIN F-RELATED"/>
    <property type="match status" value="1"/>
</dbReference>
<feature type="domain" description="Type II secretion system protein GspF" evidence="9">
    <location>
        <begin position="272"/>
        <end position="391"/>
    </location>
</feature>
<dbReference type="PANTHER" id="PTHR30012">
    <property type="entry name" value="GENERAL SECRETION PATHWAY PROTEIN"/>
    <property type="match status" value="1"/>
</dbReference>
<keyword evidence="6 8" id="KW-1133">Transmembrane helix</keyword>
<accession>A0A4R1K5G6</accession>
<feature type="transmembrane region" description="Helical" evidence="8">
    <location>
        <begin position="373"/>
        <end position="397"/>
    </location>
</feature>